<evidence type="ECO:0000259" key="3">
    <source>
        <dbReference type="PROSITE" id="PS51898"/>
    </source>
</evidence>
<feature type="coiled-coil region" evidence="2">
    <location>
        <begin position="266"/>
        <end position="310"/>
    </location>
</feature>
<reference evidence="4" key="2">
    <citation type="submission" date="2022-11" db="EMBL/GenBank/DDBJ databases">
        <title>complete genomes of mycoplasma synoviae ZX313 strain and SD2 strain.</title>
        <authorList>
            <person name="Zhong Q."/>
        </authorList>
    </citation>
    <scope>NUCLEOTIDE SEQUENCE</scope>
    <source>
        <strain evidence="4">SD2</strain>
    </source>
</reference>
<evidence type="ECO:0000313" key="4">
    <source>
        <dbReference type="EMBL" id="UZW64347.1"/>
    </source>
</evidence>
<dbReference type="InterPro" id="IPR013762">
    <property type="entry name" value="Integrase-like_cat_sf"/>
</dbReference>
<keyword evidence="2" id="KW-0175">Coiled coil</keyword>
<dbReference type="Proteomes" id="UP001164481">
    <property type="component" value="Chromosome"/>
</dbReference>
<dbReference type="AlphaFoldDB" id="A0AAX3F293"/>
<organism evidence="4 5">
    <name type="scientific">Mycoplasmopsis synoviae</name>
    <name type="common">Mycoplasma synoviae</name>
    <dbReference type="NCBI Taxonomy" id="2109"/>
    <lineage>
        <taxon>Bacteria</taxon>
        <taxon>Bacillati</taxon>
        <taxon>Mycoplasmatota</taxon>
        <taxon>Mycoplasmoidales</taxon>
        <taxon>Metamycoplasmataceae</taxon>
        <taxon>Mycoplasmopsis</taxon>
    </lineage>
</organism>
<dbReference type="GO" id="GO:0006310">
    <property type="term" value="P:DNA recombination"/>
    <property type="evidence" value="ECO:0007669"/>
    <property type="project" value="UniProtKB-KW"/>
</dbReference>
<evidence type="ECO:0000256" key="1">
    <source>
        <dbReference type="ARBA" id="ARBA00023172"/>
    </source>
</evidence>
<evidence type="ECO:0000256" key="2">
    <source>
        <dbReference type="SAM" id="Coils"/>
    </source>
</evidence>
<dbReference type="Gene3D" id="1.10.443.10">
    <property type="entry name" value="Intergrase catalytic core"/>
    <property type="match status" value="1"/>
</dbReference>
<dbReference type="RefSeq" id="WP_267274337.1">
    <property type="nucleotide sequence ID" value="NZ_CP107525.1"/>
</dbReference>
<dbReference type="SUPFAM" id="SSF56349">
    <property type="entry name" value="DNA breaking-rejoining enzymes"/>
    <property type="match status" value="1"/>
</dbReference>
<dbReference type="GO" id="GO:0003677">
    <property type="term" value="F:DNA binding"/>
    <property type="evidence" value="ECO:0007669"/>
    <property type="project" value="InterPro"/>
</dbReference>
<dbReference type="PROSITE" id="PS51898">
    <property type="entry name" value="TYR_RECOMBINASE"/>
    <property type="match status" value="1"/>
</dbReference>
<dbReference type="EMBL" id="CP107525">
    <property type="protein sequence ID" value="UZW64347.1"/>
    <property type="molecule type" value="Genomic_DNA"/>
</dbReference>
<sequence length="315" mass="37270">MQKNINKTFYLNQIQINQILETYKVQSTKKQVKIYLQNIIKNWNLYDTHEINLNLHKLKTEKKWMNSSISTLINHLKSIMIKVNKIYKQKLDPTQIEKFEVKQKEKEALSEKQIEILKTELEQLKNLKHLKILILFLIENGCRIGEAVKVLNNGKFEFSEKNQIYFVKDSVSKNGNSRIFVMPKNLYENYQKDWRKILKETYTILINNFSKKLIKKYPENFKNPLTSHIFRTTLITNSLNSGKTLEQVADFLGSKNLEIIQKFYFKNNIENALENALNIQKTAEKTDELILKLIEKVEKLNQEIANLKAEKLNKN</sequence>
<keyword evidence="1" id="KW-0233">DNA recombination</keyword>
<dbReference type="Pfam" id="PF00589">
    <property type="entry name" value="Phage_integrase"/>
    <property type="match status" value="1"/>
</dbReference>
<proteinExistence type="predicted"/>
<name>A0AAX3F293_MYCSY</name>
<dbReference type="InterPro" id="IPR002104">
    <property type="entry name" value="Integrase_catalytic"/>
</dbReference>
<dbReference type="GO" id="GO:0015074">
    <property type="term" value="P:DNA integration"/>
    <property type="evidence" value="ECO:0007669"/>
    <property type="project" value="InterPro"/>
</dbReference>
<reference evidence="4" key="1">
    <citation type="submission" date="2022-10" db="EMBL/GenBank/DDBJ databases">
        <authorList>
            <person name="Wei X."/>
        </authorList>
    </citation>
    <scope>NUCLEOTIDE SEQUENCE</scope>
    <source>
        <strain evidence="4">SD2</strain>
    </source>
</reference>
<dbReference type="InterPro" id="IPR011010">
    <property type="entry name" value="DNA_brk_join_enz"/>
</dbReference>
<feature type="domain" description="Tyr recombinase" evidence="3">
    <location>
        <begin position="104"/>
        <end position="278"/>
    </location>
</feature>
<gene>
    <name evidence="4" type="ORF">OIE46_03185</name>
</gene>
<protein>
    <submittedName>
        <fullName evidence="4">Site-specific integrase</fullName>
    </submittedName>
</protein>
<accession>A0AAX3F293</accession>
<evidence type="ECO:0000313" key="5">
    <source>
        <dbReference type="Proteomes" id="UP001164481"/>
    </source>
</evidence>
<dbReference type="CDD" id="cd00397">
    <property type="entry name" value="DNA_BRE_C"/>
    <property type="match status" value="1"/>
</dbReference>